<proteinExistence type="predicted"/>
<organism evidence="1">
    <name type="scientific">marine sediment metagenome</name>
    <dbReference type="NCBI Taxonomy" id="412755"/>
    <lineage>
        <taxon>unclassified sequences</taxon>
        <taxon>metagenomes</taxon>
        <taxon>ecological metagenomes</taxon>
    </lineage>
</organism>
<reference evidence="1" key="1">
    <citation type="journal article" date="2014" name="Front. Microbiol.">
        <title>High frequency of phylogenetically diverse reductive dehalogenase-homologous genes in deep subseafloor sedimentary metagenomes.</title>
        <authorList>
            <person name="Kawai M."/>
            <person name="Futagami T."/>
            <person name="Toyoda A."/>
            <person name="Takaki Y."/>
            <person name="Nishi S."/>
            <person name="Hori S."/>
            <person name="Arai W."/>
            <person name="Tsubouchi T."/>
            <person name="Morono Y."/>
            <person name="Uchiyama I."/>
            <person name="Ito T."/>
            <person name="Fujiyama A."/>
            <person name="Inagaki F."/>
            <person name="Takami H."/>
        </authorList>
    </citation>
    <scope>NUCLEOTIDE SEQUENCE</scope>
    <source>
        <strain evidence="1">Expedition CK06-06</strain>
    </source>
</reference>
<dbReference type="Pfam" id="PF13692">
    <property type="entry name" value="Glyco_trans_1_4"/>
    <property type="match status" value="1"/>
</dbReference>
<protein>
    <recommendedName>
        <fullName evidence="2">Glycosyl transferase family 1 domain-containing protein</fullName>
    </recommendedName>
</protein>
<dbReference type="Gene3D" id="3.40.50.2000">
    <property type="entry name" value="Glycogen Phosphorylase B"/>
    <property type="match status" value="1"/>
</dbReference>
<evidence type="ECO:0008006" key="2">
    <source>
        <dbReference type="Google" id="ProtNLM"/>
    </source>
</evidence>
<gene>
    <name evidence="1" type="ORF">S01H4_51465</name>
</gene>
<accession>X1BXD3</accession>
<feature type="non-terminal residue" evidence="1">
    <location>
        <position position="81"/>
    </location>
</feature>
<dbReference type="SUPFAM" id="SSF53756">
    <property type="entry name" value="UDP-Glycosyltransferase/glycogen phosphorylase"/>
    <property type="match status" value="1"/>
</dbReference>
<comment type="caution">
    <text evidence="1">The sequence shown here is derived from an EMBL/GenBank/DDBJ whole genome shotgun (WGS) entry which is preliminary data.</text>
</comment>
<evidence type="ECO:0000313" key="1">
    <source>
        <dbReference type="EMBL" id="GAG99685.1"/>
    </source>
</evidence>
<name>X1BXD3_9ZZZZ</name>
<sequence>MFVGGDWERKGLYYLIEALSLILRPEVKLLVVGRGDTDFYVRLAREKAVGARVTFVPYTRSVWEYYGASDVFVLPALYEPL</sequence>
<dbReference type="AlphaFoldDB" id="X1BXD3"/>
<dbReference type="EMBL" id="BART01029309">
    <property type="protein sequence ID" value="GAG99685.1"/>
    <property type="molecule type" value="Genomic_DNA"/>
</dbReference>